<evidence type="ECO:0000256" key="4">
    <source>
        <dbReference type="ARBA" id="ARBA00022729"/>
    </source>
</evidence>
<evidence type="ECO:0000313" key="10">
    <source>
        <dbReference type="EMBL" id="GIO70027.1"/>
    </source>
</evidence>
<keyword evidence="5" id="KW-0472">Membrane</keyword>
<dbReference type="NCBIfam" id="TIGR02887">
    <property type="entry name" value="spore_ger_x_C"/>
    <property type="match status" value="1"/>
</dbReference>
<keyword evidence="4" id="KW-0732">Signal</keyword>
<keyword evidence="3" id="KW-0309">Germination</keyword>
<dbReference type="InterPro" id="IPR046953">
    <property type="entry name" value="Spore_GerAC-like_C"/>
</dbReference>
<evidence type="ECO:0000256" key="6">
    <source>
        <dbReference type="ARBA" id="ARBA00023139"/>
    </source>
</evidence>
<dbReference type="EMBL" id="BORW01000044">
    <property type="protein sequence ID" value="GIO70027.1"/>
    <property type="molecule type" value="Genomic_DNA"/>
</dbReference>
<gene>
    <name evidence="10" type="ORF">J21TS3_48480</name>
</gene>
<evidence type="ECO:0000256" key="3">
    <source>
        <dbReference type="ARBA" id="ARBA00022544"/>
    </source>
</evidence>
<keyword evidence="11" id="KW-1185">Reference proteome</keyword>
<keyword evidence="7" id="KW-0449">Lipoprotein</keyword>
<comment type="subcellular location">
    <subcellularLocation>
        <location evidence="1">Membrane</location>
        <topology evidence="1">Lipid-anchor</topology>
    </subcellularLocation>
</comment>
<accession>A0ABQ4M3A3</accession>
<dbReference type="PANTHER" id="PTHR35789:SF1">
    <property type="entry name" value="SPORE GERMINATION PROTEIN B3"/>
    <property type="match status" value="1"/>
</dbReference>
<keyword evidence="6" id="KW-0564">Palmitate</keyword>
<dbReference type="InterPro" id="IPR038501">
    <property type="entry name" value="Spore_GerAC_C_sf"/>
</dbReference>
<feature type="domain" description="Spore germination GerAC-like C-terminal" evidence="8">
    <location>
        <begin position="228"/>
        <end position="392"/>
    </location>
</feature>
<comment type="similarity">
    <text evidence="2">Belongs to the GerABKC lipoprotein family.</text>
</comment>
<dbReference type="Pfam" id="PF05504">
    <property type="entry name" value="Spore_GerAC"/>
    <property type="match status" value="1"/>
</dbReference>
<dbReference type="PROSITE" id="PS51257">
    <property type="entry name" value="PROKAR_LIPOPROTEIN"/>
    <property type="match status" value="1"/>
</dbReference>
<sequence>MNRWPFLILLLLIVPLFVTGCWDSKELNSLSIISATSIDRERDHWVVTFQVIIPQAIATQTGGGGAGSQSPTTIFSTNGRTIREAMQNASLETSRMLFFAHNSILILSEKVAREEGVGQILDFFLRPFESRETMSILLTKGKASDLLEVLIPLEKISGNAVKRVIDQSQRNLSQVQNIKLIDFAARVADPNASAMVPELQVSGNLKGQSSLDALKSPRNEAVIKLGELGVFRRDKLVGWLNGEESRGVAWLSNRVKNLIIVYPCSAKGGERDSLSSFRVLKSSTKLSSEIQGGKVTMKVQINARGVLDETGCKMDLSNPRVIAEQQRIIAKVINGEVVSTWNRLRTIETDAPGFLDVIHREHPDAWKKLAQSKHPLDEITIRPQIRVNIEHTDMINKPYSTLLEQNKRP</sequence>
<feature type="domain" description="Spore germination protein N-terminal" evidence="9">
    <location>
        <begin position="23"/>
        <end position="200"/>
    </location>
</feature>
<evidence type="ECO:0000313" key="11">
    <source>
        <dbReference type="Proteomes" id="UP000680638"/>
    </source>
</evidence>
<reference evidence="10 11" key="1">
    <citation type="submission" date="2021-03" db="EMBL/GenBank/DDBJ databases">
        <title>Antimicrobial resistance genes in bacteria isolated from Japanese honey, and their potential for conferring macrolide and lincosamide resistance in the American foulbrood pathogen Paenibacillus larvae.</title>
        <authorList>
            <person name="Okamoto M."/>
            <person name="Kumagai M."/>
            <person name="Kanamori H."/>
            <person name="Takamatsu D."/>
        </authorList>
    </citation>
    <scope>NUCLEOTIDE SEQUENCE [LARGE SCALE GENOMIC DNA]</scope>
    <source>
        <strain evidence="10 11">J21TS3</strain>
    </source>
</reference>
<evidence type="ECO:0000259" key="8">
    <source>
        <dbReference type="Pfam" id="PF05504"/>
    </source>
</evidence>
<dbReference type="RefSeq" id="WP_212952565.1">
    <property type="nucleotide sequence ID" value="NZ_BORW01000044.1"/>
</dbReference>
<evidence type="ECO:0000256" key="7">
    <source>
        <dbReference type="ARBA" id="ARBA00023288"/>
    </source>
</evidence>
<dbReference type="InterPro" id="IPR008844">
    <property type="entry name" value="Spore_GerAC-like"/>
</dbReference>
<dbReference type="Gene3D" id="3.30.300.210">
    <property type="entry name" value="Nutrient germinant receptor protein C, domain 3"/>
    <property type="match status" value="1"/>
</dbReference>
<dbReference type="Proteomes" id="UP000680638">
    <property type="component" value="Unassembled WGS sequence"/>
</dbReference>
<protein>
    <recommendedName>
        <fullName evidence="12">Ger(X)C family spore germination protein</fullName>
    </recommendedName>
</protein>
<comment type="caution">
    <text evidence="10">The sequence shown here is derived from an EMBL/GenBank/DDBJ whole genome shotgun (WGS) entry which is preliminary data.</text>
</comment>
<evidence type="ECO:0000256" key="5">
    <source>
        <dbReference type="ARBA" id="ARBA00023136"/>
    </source>
</evidence>
<dbReference type="Pfam" id="PF25198">
    <property type="entry name" value="Spore_GerAC_N"/>
    <property type="match status" value="1"/>
</dbReference>
<organism evidence="10 11">
    <name type="scientific">Paenibacillus cookii</name>
    <dbReference type="NCBI Taxonomy" id="157839"/>
    <lineage>
        <taxon>Bacteria</taxon>
        <taxon>Bacillati</taxon>
        <taxon>Bacillota</taxon>
        <taxon>Bacilli</taxon>
        <taxon>Bacillales</taxon>
        <taxon>Paenibacillaceae</taxon>
        <taxon>Paenibacillus</taxon>
    </lineage>
</organism>
<evidence type="ECO:0000256" key="1">
    <source>
        <dbReference type="ARBA" id="ARBA00004635"/>
    </source>
</evidence>
<proteinExistence type="inferred from homology"/>
<dbReference type="Gene3D" id="6.20.190.10">
    <property type="entry name" value="Nutrient germinant receptor protein C, domain 1"/>
    <property type="match status" value="1"/>
</dbReference>
<name>A0ABQ4M3A3_9BACL</name>
<dbReference type="PANTHER" id="PTHR35789">
    <property type="entry name" value="SPORE GERMINATION PROTEIN B3"/>
    <property type="match status" value="1"/>
</dbReference>
<evidence type="ECO:0008006" key="12">
    <source>
        <dbReference type="Google" id="ProtNLM"/>
    </source>
</evidence>
<dbReference type="InterPro" id="IPR057336">
    <property type="entry name" value="GerAC_N"/>
</dbReference>
<evidence type="ECO:0000256" key="2">
    <source>
        <dbReference type="ARBA" id="ARBA00007886"/>
    </source>
</evidence>
<evidence type="ECO:0000259" key="9">
    <source>
        <dbReference type="Pfam" id="PF25198"/>
    </source>
</evidence>